<dbReference type="EMBL" id="BKCJ010213055">
    <property type="protein sequence ID" value="GEY82301.1"/>
    <property type="molecule type" value="Genomic_DNA"/>
</dbReference>
<comment type="caution">
    <text evidence="1">The sequence shown here is derived from an EMBL/GenBank/DDBJ whole genome shotgun (WGS) entry which is preliminary data.</text>
</comment>
<evidence type="ECO:0000313" key="1">
    <source>
        <dbReference type="EMBL" id="GEY82301.1"/>
    </source>
</evidence>
<accession>A0A699HVN6</accession>
<protein>
    <submittedName>
        <fullName evidence="1">Uncharacterized protein</fullName>
    </submittedName>
</protein>
<sequence>MAKYKGVIEDKYFKQHQFEVEGGNQKEAEAEAIRKVAYDNDKSYSDLEVLSCVEMLTEEQAEAYEKNTVTVADLEIGDKFIFNDFEFEVKVPFGKSTDEFGNSYFSMLTTNEEVFYSAAQPVERI</sequence>
<dbReference type="AlphaFoldDB" id="A0A699HVN6"/>
<reference evidence="1" key="1">
    <citation type="journal article" date="2019" name="Sci. Rep.">
        <title>Draft genome of Tanacetum cinerariifolium, the natural source of mosquito coil.</title>
        <authorList>
            <person name="Yamashiro T."/>
            <person name="Shiraishi A."/>
            <person name="Satake H."/>
            <person name="Nakayama K."/>
        </authorList>
    </citation>
    <scope>NUCLEOTIDE SEQUENCE</scope>
</reference>
<organism evidence="1">
    <name type="scientific">Tanacetum cinerariifolium</name>
    <name type="common">Dalmatian daisy</name>
    <name type="synonym">Chrysanthemum cinerariifolium</name>
    <dbReference type="NCBI Taxonomy" id="118510"/>
    <lineage>
        <taxon>Eukaryota</taxon>
        <taxon>Viridiplantae</taxon>
        <taxon>Streptophyta</taxon>
        <taxon>Embryophyta</taxon>
        <taxon>Tracheophyta</taxon>
        <taxon>Spermatophyta</taxon>
        <taxon>Magnoliopsida</taxon>
        <taxon>eudicotyledons</taxon>
        <taxon>Gunneridae</taxon>
        <taxon>Pentapetalae</taxon>
        <taxon>asterids</taxon>
        <taxon>campanulids</taxon>
        <taxon>Asterales</taxon>
        <taxon>Asteraceae</taxon>
        <taxon>Asteroideae</taxon>
        <taxon>Anthemideae</taxon>
        <taxon>Anthemidinae</taxon>
        <taxon>Tanacetum</taxon>
    </lineage>
</organism>
<gene>
    <name evidence="1" type="ORF">Tci_454275</name>
</gene>
<proteinExistence type="predicted"/>
<name>A0A699HVN6_TANCI</name>